<name>A0A7U0FPM4_ARTSF</name>
<accession>A0A7U0FPM4</accession>
<dbReference type="AlphaFoldDB" id="A0A7U0FPM4"/>
<keyword evidence="1" id="KW-0812">Transmembrane</keyword>
<keyword evidence="1" id="KW-1133">Transmembrane helix</keyword>
<keyword evidence="2" id="KW-0496">Mitochondrion</keyword>
<reference evidence="2" key="1">
    <citation type="submission" date="2020-05" db="EMBL/GenBank/DDBJ databases">
        <title>Settling taxonomic and nomenclatural problems of brine shrimps (Anostraca: Artemia) by integrating mitogenomics, marker discordances and nomenclature.</title>
        <authorList>
            <person name="Sainz-Escudero L. Sr"/>
            <person name="Lopez-Estrada E.K. Sr"/>
            <person name="Rodriguez-Flores P.C. Sr."/>
            <person name="Garcia-Paris M."/>
        </authorList>
    </citation>
    <scope>NUCLEOTIDE SEQUENCE</scope>
</reference>
<feature type="transmembrane region" description="Helical" evidence="1">
    <location>
        <begin position="7"/>
        <end position="31"/>
    </location>
</feature>
<sequence>MPQMMPLPWVAVFFTSAALLWVTMALLFFLYQPLLSPPLQGSAEGVASRDWKW</sequence>
<organism evidence="2">
    <name type="scientific">Artemia franciscana</name>
    <name type="common">Brine shrimp</name>
    <name type="synonym">Artemia sanfranciscana</name>
    <dbReference type="NCBI Taxonomy" id="6661"/>
    <lineage>
        <taxon>Eukaryota</taxon>
        <taxon>Metazoa</taxon>
        <taxon>Ecdysozoa</taxon>
        <taxon>Arthropoda</taxon>
        <taxon>Crustacea</taxon>
        <taxon>Branchiopoda</taxon>
        <taxon>Anostraca</taxon>
        <taxon>Artemiidae</taxon>
        <taxon>Artemia</taxon>
    </lineage>
</organism>
<proteinExistence type="predicted"/>
<keyword evidence="1" id="KW-0472">Membrane</keyword>
<dbReference type="EMBL" id="MT495440">
    <property type="protein sequence ID" value="QQV69633.1"/>
    <property type="molecule type" value="Genomic_DNA"/>
</dbReference>
<evidence type="ECO:0000256" key="1">
    <source>
        <dbReference type="SAM" id="Phobius"/>
    </source>
</evidence>
<gene>
    <name evidence="2" type="primary">ATP8</name>
</gene>
<geneLocation type="mitochondrion" evidence="2"/>
<protein>
    <submittedName>
        <fullName evidence="2">ATP synthase subunit 8</fullName>
    </submittedName>
</protein>
<evidence type="ECO:0000313" key="2">
    <source>
        <dbReference type="EMBL" id="QQV69633.1"/>
    </source>
</evidence>